<evidence type="ECO:0000313" key="2">
    <source>
        <dbReference type="Proteomes" id="UP000463700"/>
    </source>
</evidence>
<comment type="caution">
    <text evidence="1">The sequence shown here is derived from an EMBL/GenBank/DDBJ whole genome shotgun (WGS) entry which is preliminary data.</text>
</comment>
<accession>A0A6N6W1P0</accession>
<reference evidence="1 2" key="1">
    <citation type="journal article" date="2020" name="Int. J. Syst. Evol. Microbiol.">
        <title>Paraburkholderia madseniana sp. nov., a phenolic acid-degrading bacterium isolated from acidic forest soil.</title>
        <authorList>
            <person name="Wilhelm R.C."/>
            <person name="Murphy S.J.L."/>
            <person name="Feriancek N.M."/>
            <person name="Karasz D.C."/>
            <person name="DeRito C.M."/>
            <person name="Newman J.D."/>
            <person name="Buckley D.H."/>
        </authorList>
    </citation>
    <scope>NUCLEOTIDE SEQUENCE [LARGE SCALE GENOMIC DNA]</scope>
    <source>
        <strain evidence="1 2">RP11</strain>
    </source>
</reference>
<dbReference type="Proteomes" id="UP000463700">
    <property type="component" value="Unassembled WGS sequence"/>
</dbReference>
<gene>
    <name evidence="1" type="ORF">FSO04_41910</name>
</gene>
<organism evidence="1 2">
    <name type="scientific">Paraburkholderia madseniana</name>
    <dbReference type="NCBI Taxonomy" id="2599607"/>
    <lineage>
        <taxon>Bacteria</taxon>
        <taxon>Pseudomonadati</taxon>
        <taxon>Pseudomonadota</taxon>
        <taxon>Betaproteobacteria</taxon>
        <taxon>Burkholderiales</taxon>
        <taxon>Burkholderiaceae</taxon>
        <taxon>Paraburkholderia</taxon>
    </lineage>
</organism>
<dbReference type="AlphaFoldDB" id="A0A6N6W1P0"/>
<protein>
    <submittedName>
        <fullName evidence="1">Uncharacterized protein</fullName>
    </submittedName>
</protein>
<dbReference type="EMBL" id="VOSW01000151">
    <property type="protein sequence ID" value="KAE8754039.1"/>
    <property type="molecule type" value="Genomic_DNA"/>
</dbReference>
<proteinExistence type="predicted"/>
<evidence type="ECO:0000313" key="1">
    <source>
        <dbReference type="EMBL" id="KAE8754039.1"/>
    </source>
</evidence>
<name>A0A6N6W1P0_9BURK</name>
<sequence>MRTGNFRRVQPRSEGARGWCVGKRQVRRSGRGHRDRQWRFARFTGDRQV</sequence>